<dbReference type="EMBL" id="ADBJ01000038">
    <property type="protein sequence ID" value="EFA77919.1"/>
    <property type="molecule type" value="Genomic_DNA"/>
</dbReference>
<sequence length="79" mass="9005">MSRIKICIVHQRSDINSTAHQNQTKPVKNIKIIPQAITGYSRINQIFVAKSKCRLSNIRGQTYDEVINESRPTDGKPRV</sequence>
<dbReference type="AlphaFoldDB" id="D3BJ39"/>
<organism evidence="1 2">
    <name type="scientific">Heterostelium pallidum (strain ATCC 26659 / Pp 5 / PN500)</name>
    <name type="common">Cellular slime mold</name>
    <name type="synonym">Polysphondylium pallidum</name>
    <dbReference type="NCBI Taxonomy" id="670386"/>
    <lineage>
        <taxon>Eukaryota</taxon>
        <taxon>Amoebozoa</taxon>
        <taxon>Evosea</taxon>
        <taxon>Eumycetozoa</taxon>
        <taxon>Dictyostelia</taxon>
        <taxon>Acytosteliales</taxon>
        <taxon>Acytosteliaceae</taxon>
        <taxon>Heterostelium</taxon>
    </lineage>
</organism>
<protein>
    <submittedName>
        <fullName evidence="1">Uncharacterized protein</fullName>
    </submittedName>
</protein>
<dbReference type="RefSeq" id="XP_020430047.1">
    <property type="nucleotide sequence ID" value="XM_020579372.1"/>
</dbReference>
<proteinExistence type="predicted"/>
<accession>D3BJ39</accession>
<dbReference type="InParanoid" id="D3BJ39"/>
<dbReference type="GeneID" id="31364040"/>
<keyword evidence="2" id="KW-1185">Reference proteome</keyword>
<dbReference type="Proteomes" id="UP000001396">
    <property type="component" value="Unassembled WGS sequence"/>
</dbReference>
<reference evidence="1 2" key="1">
    <citation type="journal article" date="2011" name="Genome Res.">
        <title>Phylogeny-wide analysis of social amoeba genomes highlights ancient origins for complex intercellular communication.</title>
        <authorList>
            <person name="Heidel A.J."/>
            <person name="Lawal H.M."/>
            <person name="Felder M."/>
            <person name="Schilde C."/>
            <person name="Helps N.R."/>
            <person name="Tunggal B."/>
            <person name="Rivero F."/>
            <person name="John U."/>
            <person name="Schleicher M."/>
            <person name="Eichinger L."/>
            <person name="Platzer M."/>
            <person name="Noegel A.A."/>
            <person name="Schaap P."/>
            <person name="Gloeckner G."/>
        </authorList>
    </citation>
    <scope>NUCLEOTIDE SEQUENCE [LARGE SCALE GENOMIC DNA]</scope>
    <source>
        <strain evidence="2">ATCC 26659 / Pp 5 / PN500</strain>
    </source>
</reference>
<comment type="caution">
    <text evidence="1">The sequence shown here is derived from an EMBL/GenBank/DDBJ whole genome shotgun (WGS) entry which is preliminary data.</text>
</comment>
<name>D3BJ39_HETP5</name>
<evidence type="ECO:0000313" key="2">
    <source>
        <dbReference type="Proteomes" id="UP000001396"/>
    </source>
</evidence>
<evidence type="ECO:0000313" key="1">
    <source>
        <dbReference type="EMBL" id="EFA77919.1"/>
    </source>
</evidence>
<gene>
    <name evidence="1" type="ORF">PPL_08561</name>
</gene>